<dbReference type="GO" id="GO:0009253">
    <property type="term" value="P:peptidoglycan catabolic process"/>
    <property type="evidence" value="ECO:0007669"/>
    <property type="project" value="InterPro"/>
</dbReference>
<keyword evidence="5" id="KW-0732">Signal</keyword>
<protein>
    <recommendedName>
        <fullName evidence="2">N-acetylmuramoyl-L-alanine amidase</fullName>
        <ecNumber evidence="2">3.5.1.28</ecNumber>
    </recommendedName>
</protein>
<name>A0A285MRV5_9FLAO</name>
<dbReference type="PANTHER" id="PTHR30417">
    <property type="entry name" value="N-ACETYLMURAMOYL-L-ALANINE AMIDASE AMID"/>
    <property type="match status" value="1"/>
</dbReference>
<evidence type="ECO:0000259" key="6">
    <source>
        <dbReference type="SMART" id="SM00644"/>
    </source>
</evidence>
<dbReference type="GO" id="GO:0071555">
    <property type="term" value="P:cell wall organization"/>
    <property type="evidence" value="ECO:0007669"/>
    <property type="project" value="UniProtKB-KW"/>
</dbReference>
<evidence type="ECO:0000256" key="5">
    <source>
        <dbReference type="SAM" id="SignalP"/>
    </source>
</evidence>
<evidence type="ECO:0000256" key="4">
    <source>
        <dbReference type="ARBA" id="ARBA00023316"/>
    </source>
</evidence>
<comment type="catalytic activity">
    <reaction evidence="1">
        <text>Hydrolyzes the link between N-acetylmuramoyl residues and L-amino acid residues in certain cell-wall glycopeptides.</text>
        <dbReference type="EC" id="3.5.1.28"/>
    </reaction>
</comment>
<reference evidence="8" key="1">
    <citation type="submission" date="2017-09" db="EMBL/GenBank/DDBJ databases">
        <authorList>
            <person name="Varghese N."/>
            <person name="Submissions S."/>
        </authorList>
    </citation>
    <scope>NUCLEOTIDE SEQUENCE [LARGE SCALE GENOMIC DNA]</scope>
    <source>
        <strain evidence="8">DSM 25885</strain>
    </source>
</reference>
<dbReference type="AlphaFoldDB" id="A0A285MRV5"/>
<dbReference type="GO" id="GO:0009254">
    <property type="term" value="P:peptidoglycan turnover"/>
    <property type="evidence" value="ECO:0007669"/>
    <property type="project" value="TreeGrafter"/>
</dbReference>
<dbReference type="Proteomes" id="UP000219048">
    <property type="component" value="Unassembled WGS sequence"/>
</dbReference>
<organism evidence="7 8">
    <name type="scientific">Flagellimonas pacifica</name>
    <dbReference type="NCBI Taxonomy" id="1247520"/>
    <lineage>
        <taxon>Bacteria</taxon>
        <taxon>Pseudomonadati</taxon>
        <taxon>Bacteroidota</taxon>
        <taxon>Flavobacteriia</taxon>
        <taxon>Flavobacteriales</taxon>
        <taxon>Flavobacteriaceae</taxon>
        <taxon>Flagellimonas</taxon>
    </lineage>
</organism>
<feature type="domain" description="N-acetylmuramoyl-L-alanine amidase" evidence="6">
    <location>
        <begin position="46"/>
        <end position="197"/>
    </location>
</feature>
<feature type="chain" id="PRO_5012108828" description="N-acetylmuramoyl-L-alanine amidase" evidence="5">
    <location>
        <begin position="22"/>
        <end position="219"/>
    </location>
</feature>
<evidence type="ECO:0000256" key="2">
    <source>
        <dbReference type="ARBA" id="ARBA00011901"/>
    </source>
</evidence>
<dbReference type="RefSeq" id="WP_097045352.1">
    <property type="nucleotide sequence ID" value="NZ_OBEH01000002.1"/>
</dbReference>
<dbReference type="InterPro" id="IPR051206">
    <property type="entry name" value="NAMLAA_amidase_2"/>
</dbReference>
<sequence>MKKTLLTLILLNILWSCQVQKNIVDKPIIFDDERIALTKEYLLQRYNLEQDTPEIEPKMVVLHWTAIPTFEGSFDAFHNITLPNWRPDIKNVSGLNVSTHFLIDRDGTIYRLMPENYMGRHVIGLNHCAIGVENVGGTDESPLTKKQLKANIWLVKYLAEKYQIDYLIGHYEYTNFEGHPLWLEVDDGYRTKKTDPGTDFMKKVRKATKRFNFKPVPSK</sequence>
<keyword evidence="3" id="KW-0378">Hydrolase</keyword>
<evidence type="ECO:0000256" key="3">
    <source>
        <dbReference type="ARBA" id="ARBA00022801"/>
    </source>
</evidence>
<dbReference type="PANTHER" id="PTHR30417:SF1">
    <property type="entry name" value="N-ACETYLMURAMOYL-L-ALANINE AMIDASE AMID"/>
    <property type="match status" value="1"/>
</dbReference>
<evidence type="ECO:0000313" key="7">
    <source>
        <dbReference type="EMBL" id="SNY99895.1"/>
    </source>
</evidence>
<keyword evidence="8" id="KW-1185">Reference proteome</keyword>
<feature type="signal peptide" evidence="5">
    <location>
        <begin position="1"/>
        <end position="21"/>
    </location>
</feature>
<dbReference type="Gene3D" id="3.40.80.10">
    <property type="entry name" value="Peptidoglycan recognition protein-like"/>
    <property type="match status" value="1"/>
</dbReference>
<evidence type="ECO:0000313" key="8">
    <source>
        <dbReference type="Proteomes" id="UP000219048"/>
    </source>
</evidence>
<dbReference type="Pfam" id="PF01510">
    <property type="entry name" value="Amidase_2"/>
    <property type="match status" value="1"/>
</dbReference>
<dbReference type="InterPro" id="IPR002502">
    <property type="entry name" value="Amidase_domain"/>
</dbReference>
<dbReference type="SMART" id="SM00644">
    <property type="entry name" value="Ami_2"/>
    <property type="match status" value="1"/>
</dbReference>
<dbReference type="GO" id="GO:0008745">
    <property type="term" value="F:N-acetylmuramoyl-L-alanine amidase activity"/>
    <property type="evidence" value="ECO:0007669"/>
    <property type="project" value="UniProtKB-EC"/>
</dbReference>
<dbReference type="SUPFAM" id="SSF55846">
    <property type="entry name" value="N-acetylmuramoyl-L-alanine amidase-like"/>
    <property type="match status" value="1"/>
</dbReference>
<dbReference type="EC" id="3.5.1.28" evidence="2"/>
<gene>
    <name evidence="7" type="ORF">SAMN06265377_1709</name>
</gene>
<proteinExistence type="predicted"/>
<accession>A0A285MRV5</accession>
<dbReference type="CDD" id="cd06583">
    <property type="entry name" value="PGRP"/>
    <property type="match status" value="1"/>
</dbReference>
<dbReference type="EMBL" id="OBEH01000002">
    <property type="protein sequence ID" value="SNY99895.1"/>
    <property type="molecule type" value="Genomic_DNA"/>
</dbReference>
<dbReference type="OrthoDB" id="9794842at2"/>
<dbReference type="InterPro" id="IPR036505">
    <property type="entry name" value="Amidase/PGRP_sf"/>
</dbReference>
<keyword evidence="4" id="KW-0961">Cell wall biogenesis/degradation</keyword>
<evidence type="ECO:0000256" key="1">
    <source>
        <dbReference type="ARBA" id="ARBA00001561"/>
    </source>
</evidence>